<keyword evidence="5" id="KW-1185">Reference proteome</keyword>
<dbReference type="Proteomes" id="UP000312032">
    <property type="component" value="Unassembled WGS sequence"/>
</dbReference>
<dbReference type="PANTHER" id="PTHR43072:SF23">
    <property type="entry name" value="UPF0039 PROTEIN C11D3.02C"/>
    <property type="match status" value="1"/>
</dbReference>
<accession>A0A5C4U7J2</accession>
<evidence type="ECO:0000259" key="3">
    <source>
        <dbReference type="PROSITE" id="PS51186"/>
    </source>
</evidence>
<dbReference type="CDD" id="cd04301">
    <property type="entry name" value="NAT_SF"/>
    <property type="match status" value="1"/>
</dbReference>
<dbReference type="PANTHER" id="PTHR43072">
    <property type="entry name" value="N-ACETYLTRANSFERASE"/>
    <property type="match status" value="1"/>
</dbReference>
<dbReference type="InterPro" id="IPR000182">
    <property type="entry name" value="GNAT_dom"/>
</dbReference>
<gene>
    <name evidence="4" type="ORF">FHE74_00380</name>
</gene>
<evidence type="ECO:0000313" key="5">
    <source>
        <dbReference type="Proteomes" id="UP000312032"/>
    </source>
</evidence>
<dbReference type="EMBL" id="VDHJ01000001">
    <property type="protein sequence ID" value="TNM00443.1"/>
    <property type="molecule type" value="Genomic_DNA"/>
</dbReference>
<feature type="domain" description="N-acetyltransferase" evidence="3">
    <location>
        <begin position="1"/>
        <end position="164"/>
    </location>
</feature>
<evidence type="ECO:0000313" key="4">
    <source>
        <dbReference type="EMBL" id="TNM00443.1"/>
    </source>
</evidence>
<comment type="caution">
    <text evidence="4">The sequence shown here is derived from an EMBL/GenBank/DDBJ whole genome shotgun (WGS) entry which is preliminary data.</text>
</comment>
<dbReference type="SUPFAM" id="SSF55729">
    <property type="entry name" value="Acyl-CoA N-acyltransferases (Nat)"/>
    <property type="match status" value="1"/>
</dbReference>
<dbReference type="OrthoDB" id="3173333at2"/>
<name>A0A5C4U7J2_9CORY</name>
<sequence>MQIREATEADVPNLTDINTWAVEETVATFVEVAPTEAERAEWMRERQSRGWPVLVAYEGEEFLGYASYGEFRPASGYRHTLEHSIYVSPSTHGKGVGTALMRALIDAAQADPEVWDLIATVEGSNEASLRMHEKLGFVERGRLPGVGFKFGRRLDLVYLQLSTENT</sequence>
<reference evidence="4 5" key="1">
    <citation type="submission" date="2019-06" db="EMBL/GenBank/DDBJ databases">
        <authorList>
            <person name="Li J."/>
        </authorList>
    </citation>
    <scope>NUCLEOTIDE SEQUENCE [LARGE SCALE GENOMIC DNA]</scope>
    <source>
        <strain evidence="4 5">LMG 28165</strain>
    </source>
</reference>
<keyword evidence="1 4" id="KW-0808">Transferase</keyword>
<keyword evidence="2" id="KW-0012">Acyltransferase</keyword>
<dbReference type="RefSeq" id="WP_139464441.1">
    <property type="nucleotide sequence ID" value="NZ_VDHJ01000001.1"/>
</dbReference>
<dbReference type="AlphaFoldDB" id="A0A5C4U7J2"/>
<dbReference type="Gene3D" id="3.40.630.30">
    <property type="match status" value="1"/>
</dbReference>
<organism evidence="4 5">
    <name type="scientific">Corynebacterium tapiri</name>
    <dbReference type="NCBI Taxonomy" id="1448266"/>
    <lineage>
        <taxon>Bacteria</taxon>
        <taxon>Bacillati</taxon>
        <taxon>Actinomycetota</taxon>
        <taxon>Actinomycetes</taxon>
        <taxon>Mycobacteriales</taxon>
        <taxon>Corynebacteriaceae</taxon>
        <taxon>Corynebacterium</taxon>
    </lineage>
</organism>
<evidence type="ECO:0000256" key="1">
    <source>
        <dbReference type="ARBA" id="ARBA00022679"/>
    </source>
</evidence>
<dbReference type="InterPro" id="IPR016181">
    <property type="entry name" value="Acyl_CoA_acyltransferase"/>
</dbReference>
<dbReference type="PROSITE" id="PS51186">
    <property type="entry name" value="GNAT"/>
    <property type="match status" value="1"/>
</dbReference>
<proteinExistence type="predicted"/>
<evidence type="ECO:0000256" key="2">
    <source>
        <dbReference type="ARBA" id="ARBA00023315"/>
    </source>
</evidence>
<protein>
    <submittedName>
        <fullName evidence="4">N-acetyltransferase family protein</fullName>
    </submittedName>
</protein>
<dbReference type="Pfam" id="PF00583">
    <property type="entry name" value="Acetyltransf_1"/>
    <property type="match status" value="1"/>
</dbReference>
<dbReference type="GO" id="GO:0016747">
    <property type="term" value="F:acyltransferase activity, transferring groups other than amino-acyl groups"/>
    <property type="evidence" value="ECO:0007669"/>
    <property type="project" value="InterPro"/>
</dbReference>